<dbReference type="AlphaFoldDB" id="A0A2V3PN41"/>
<gene>
    <name evidence="3" type="ORF">CLV62_1127</name>
</gene>
<keyword evidence="4" id="KW-1185">Reference proteome</keyword>
<feature type="transmembrane region" description="Helical" evidence="1">
    <location>
        <begin position="720"/>
        <end position="741"/>
    </location>
</feature>
<keyword evidence="1" id="KW-0812">Transmembrane</keyword>
<reference evidence="3 4" key="1">
    <citation type="submission" date="2018-03" db="EMBL/GenBank/DDBJ databases">
        <title>Genomic Encyclopedia of Archaeal and Bacterial Type Strains, Phase II (KMG-II): from individual species to whole genera.</title>
        <authorList>
            <person name="Goeker M."/>
        </authorList>
    </citation>
    <scope>NUCLEOTIDE SEQUENCE [LARGE SCALE GENOMIC DNA]</scope>
    <source>
        <strain evidence="3 4">DSM 100214</strain>
    </source>
</reference>
<evidence type="ECO:0000313" key="3">
    <source>
        <dbReference type="EMBL" id="PXV63758.1"/>
    </source>
</evidence>
<organism evidence="3 4">
    <name type="scientific">Dysgonomonas alginatilytica</name>
    <dbReference type="NCBI Taxonomy" id="1605892"/>
    <lineage>
        <taxon>Bacteria</taxon>
        <taxon>Pseudomonadati</taxon>
        <taxon>Bacteroidota</taxon>
        <taxon>Bacteroidia</taxon>
        <taxon>Bacteroidales</taxon>
        <taxon>Dysgonomonadaceae</taxon>
        <taxon>Dysgonomonas</taxon>
    </lineage>
</organism>
<keyword evidence="1" id="KW-1133">Transmembrane helix</keyword>
<dbReference type="Pfam" id="PF20249">
    <property type="entry name" value="VasX_N"/>
    <property type="match status" value="1"/>
</dbReference>
<feature type="transmembrane region" description="Helical" evidence="1">
    <location>
        <begin position="756"/>
        <end position="776"/>
    </location>
</feature>
<keyword evidence="1" id="KW-0472">Membrane</keyword>
<sequence length="1075" mass="122217">MGKDPLTKKYKFSATNYDGREVESDRLSTTDGIILRFNRYSLHQAKTDEQYQNFNLNPNFPDKVGIYEYCRKNIVEGYIYMYNEKFKDIIEFRCIAGILIQGPRIKWDKEASDFREIEPYGDYKDYTIIKKGIVYWFAYSTEQWSVRYTRSMIDDQKLREKRFQELDTSYLTKNKDVATYEDILIYHEKNNPSEYERIAYDKFELGLSSIKPLDDKTPYVYFSLHDPIGCATDLRKDQLIALGDLSQLVNSISVNTKTSNKYTNEDFHYLHLHALTFYKMFYGRSSGSSETDKTLDVLKEKIVEQEFLEKILLVERRGEARIHANNIRRTMLTFADTDYYRAALDDFKNNHPIHMERGIERVVEHHKGISMDANLVDRHIDIKDTSCDFNKDVTKYMQESASIGHKVDELLSQKYDLEDILFIEGNKPTNVDDVVSTTDIIWSNMTNAGIAWNGHLTQITKSEDAARTAAQTMADEAAEIAKEAQKIAQAAAKASEGVKDGVQLATTSKGTYLIIEERWFNKVSISERTLKGPRGGTKKINCWVFDQITMDELLKDVHCIQKTDYIKRGGRAAKRKVGIPIRRIADTEGKILGGYRKHVVIEAIIDKVAKAAAADEAAKTAAVATAAEANKTAAAKAAAAMPSHANLQRIVETIFKSKSFMGLTSCISAWNLSSAISNIDNNSIPYNFFSIFGATAELGQFVASYVSLFSKIPKHMVQSLNFYSNIFGIASCTALGIVNVIDGISAFRQNNTKAGLAYIGSAVGFFAAAGISAGLMLQTPPVWARNKYLIIAYLVSIGLMLLAIYLTHTPLEQFLANYILQKDAIKKVNGWKRMEAPQIMQTLCENKADIIGDDFPKWHTLKQSLECFTLLLMNMKVTPKHEIVKVHGSLWNRIINSYTTTYKLNNIFVACSYNTLTFDSDVEYGLRIFYKKPSDDGSRLHCKDIEGDFSELSNGCRISYSRSYIDSCISYTYRIHSAYFFQRVIYKDGSCFPPVNEKGEDIYFMERVDVDTSYSNMDSGSSYMGKTVQDIMEISGSENRAPFSFDKLHEIVKRKLSSKREGNKEIILETNHFNY</sequence>
<dbReference type="EMBL" id="QICL01000012">
    <property type="protein sequence ID" value="PXV63758.1"/>
    <property type="molecule type" value="Genomic_DNA"/>
</dbReference>
<dbReference type="OrthoDB" id="1187928at2"/>
<dbReference type="InterPro" id="IPR046864">
    <property type="entry name" value="VasX_N"/>
</dbReference>
<dbReference type="Proteomes" id="UP000247973">
    <property type="component" value="Unassembled WGS sequence"/>
</dbReference>
<name>A0A2V3PN41_9BACT</name>
<dbReference type="RefSeq" id="WP_110310730.1">
    <property type="nucleotide sequence ID" value="NZ_QICL01000012.1"/>
</dbReference>
<evidence type="ECO:0000259" key="2">
    <source>
        <dbReference type="Pfam" id="PF20249"/>
    </source>
</evidence>
<feature type="transmembrane region" description="Helical" evidence="1">
    <location>
        <begin position="788"/>
        <end position="806"/>
    </location>
</feature>
<comment type="caution">
    <text evidence="3">The sequence shown here is derived from an EMBL/GenBank/DDBJ whole genome shotgun (WGS) entry which is preliminary data.</text>
</comment>
<feature type="domain" description="Toxin VasX N-terminal region" evidence="2">
    <location>
        <begin position="33"/>
        <end position="168"/>
    </location>
</feature>
<evidence type="ECO:0000256" key="1">
    <source>
        <dbReference type="SAM" id="Phobius"/>
    </source>
</evidence>
<accession>A0A2V3PN41</accession>
<protein>
    <recommendedName>
        <fullName evidence="2">Toxin VasX N-terminal region domain-containing protein</fullName>
    </recommendedName>
</protein>
<proteinExistence type="predicted"/>
<evidence type="ECO:0000313" key="4">
    <source>
        <dbReference type="Proteomes" id="UP000247973"/>
    </source>
</evidence>
<feature type="transmembrane region" description="Helical" evidence="1">
    <location>
        <begin position="686"/>
        <end position="708"/>
    </location>
</feature>